<dbReference type="CDD" id="cd04179">
    <property type="entry name" value="DPM_DPG-synthase_like"/>
    <property type="match status" value="1"/>
</dbReference>
<dbReference type="InterPro" id="IPR029044">
    <property type="entry name" value="Nucleotide-diphossugar_trans"/>
</dbReference>
<gene>
    <name evidence="2" type="ORF">INQ42_00625</name>
</gene>
<dbReference type="PANTHER" id="PTHR48090">
    <property type="entry name" value="UNDECAPRENYL-PHOSPHATE 4-DEOXY-4-FORMAMIDO-L-ARABINOSE TRANSFERASE-RELATED"/>
    <property type="match status" value="1"/>
</dbReference>
<dbReference type="Pfam" id="PF00535">
    <property type="entry name" value="Glycos_transf_2"/>
    <property type="match status" value="1"/>
</dbReference>
<evidence type="ECO:0000313" key="3">
    <source>
        <dbReference type="Proteomes" id="UP000593932"/>
    </source>
</evidence>
<dbReference type="InterPro" id="IPR050256">
    <property type="entry name" value="Glycosyltransferase_2"/>
</dbReference>
<reference evidence="2 3" key="1">
    <citation type="submission" date="2020-10" db="EMBL/GenBank/DDBJ databases">
        <title>complete genome sequencing of Lysobacter sp. H23M41.</title>
        <authorList>
            <person name="Bae J.-W."/>
            <person name="Lee S.-Y."/>
        </authorList>
    </citation>
    <scope>NUCLEOTIDE SEQUENCE [LARGE SCALE GENOMIC DNA]</scope>
    <source>
        <strain evidence="2 3">H23M41</strain>
    </source>
</reference>
<keyword evidence="3" id="KW-1185">Reference proteome</keyword>
<proteinExistence type="predicted"/>
<organism evidence="2 3">
    <name type="scientific">Novilysobacter avium</name>
    <dbReference type="NCBI Taxonomy" id="2781023"/>
    <lineage>
        <taxon>Bacteria</taxon>
        <taxon>Pseudomonadati</taxon>
        <taxon>Pseudomonadota</taxon>
        <taxon>Gammaproteobacteria</taxon>
        <taxon>Lysobacterales</taxon>
        <taxon>Lysobacteraceae</taxon>
        <taxon>Novilysobacter</taxon>
    </lineage>
</organism>
<accession>A0A7S6UL11</accession>
<dbReference type="Gene3D" id="3.90.550.10">
    <property type="entry name" value="Spore Coat Polysaccharide Biosynthesis Protein SpsA, Chain A"/>
    <property type="match status" value="1"/>
</dbReference>
<dbReference type="EMBL" id="CP063657">
    <property type="protein sequence ID" value="QOW22170.1"/>
    <property type="molecule type" value="Genomic_DNA"/>
</dbReference>
<dbReference type="Proteomes" id="UP000593932">
    <property type="component" value="Chromosome"/>
</dbReference>
<evidence type="ECO:0000313" key="2">
    <source>
        <dbReference type="EMBL" id="QOW22170.1"/>
    </source>
</evidence>
<feature type="domain" description="Glycosyltransferase 2-like" evidence="1">
    <location>
        <begin position="24"/>
        <end position="151"/>
    </location>
</feature>
<dbReference type="InterPro" id="IPR001173">
    <property type="entry name" value="Glyco_trans_2-like"/>
</dbReference>
<sequence length="295" mass="32289">MSRRCRKPERNAVADRLHRDNIVVVIPALNEALRIRDVVAGALRQCSNVIVVDDGSDDDTVARIAALPVTVLRNRQRLGKGASLRRGFQAALAAGASAVLTMDGDGQHLADDIPRLLEAGNLYPGHIVIGARLRRRSQQPRYRRAANAFADWGIAWGTGYQIADTQSGQRLYPAEVAALDDVPGEDFVFEAQILISAARMLGTRCVSVPIESRYAVAASASASGAADDSTLQFRRSHFRPLRDFTRITSHVVGQCWDTRRMPAILRQIRANPALIHDPSGDFDSLRVARPHVSKS</sequence>
<protein>
    <submittedName>
        <fullName evidence="2">Glycosyltransferase family 2 protein</fullName>
    </submittedName>
</protein>
<dbReference type="PANTHER" id="PTHR48090:SF7">
    <property type="entry name" value="RFBJ PROTEIN"/>
    <property type="match status" value="1"/>
</dbReference>
<name>A0A7S6UL11_9GAMM</name>
<dbReference type="SUPFAM" id="SSF53448">
    <property type="entry name" value="Nucleotide-diphospho-sugar transferases"/>
    <property type="match status" value="1"/>
</dbReference>
<evidence type="ECO:0000259" key="1">
    <source>
        <dbReference type="Pfam" id="PF00535"/>
    </source>
</evidence>